<reference evidence="1 2" key="1">
    <citation type="journal article" date="2019" name="ISME J.">
        <title>Candidatus Macondimonas diazotrophica, a novel gammaproteobacterial genus dominating crude-oil-contaminated coastal sediments.</title>
        <authorList>
            <person name="Karthikeyan S."/>
            <person name="Konstantinidis K."/>
        </authorList>
    </citation>
    <scope>NUCLEOTIDE SEQUENCE [LARGE SCALE GENOMIC DNA]</scope>
    <source>
        <strain evidence="1 2">KTK01</strain>
    </source>
</reference>
<gene>
    <name evidence="1" type="ORF">E4680_13645</name>
</gene>
<sequence>MNIERMLILADHLKTVPHAPEGSINTGPGDVSRFNMNHYICGTAACIAGWACELFCPNGSADVSGIHSMAMLKLGLDPKDAGNLFLNNNGFVSMDRDLPYIEPPEAVDAILRMVRAKVVRLLRLGAVSPFGGLHIVIEDLNIDDESIQMYLDSPGLSSDERGVALFMLRLDENGRQDLLIKAGKAQWGEFND</sequence>
<dbReference type="Proteomes" id="UP000297890">
    <property type="component" value="Unassembled WGS sequence"/>
</dbReference>
<organism evidence="1 2">
    <name type="scientific">Candidatus Macondimonas diazotrophica</name>
    <dbReference type="NCBI Taxonomy" id="2305248"/>
    <lineage>
        <taxon>Bacteria</taxon>
        <taxon>Pseudomonadati</taxon>
        <taxon>Pseudomonadota</taxon>
        <taxon>Gammaproteobacteria</taxon>
        <taxon>Chromatiales</taxon>
        <taxon>Ectothiorhodospiraceae</taxon>
        <taxon>Candidatus Macondimonas</taxon>
    </lineage>
</organism>
<dbReference type="AlphaFoldDB" id="A0A4Z0F5B6"/>
<protein>
    <submittedName>
        <fullName evidence="1">Uncharacterized protein</fullName>
    </submittedName>
</protein>
<comment type="caution">
    <text evidence="1">The sequence shown here is derived from an EMBL/GenBank/DDBJ whole genome shotgun (WGS) entry which is preliminary data.</text>
</comment>
<evidence type="ECO:0000313" key="2">
    <source>
        <dbReference type="Proteomes" id="UP000297890"/>
    </source>
</evidence>
<accession>A0A4Z0F5B6</accession>
<dbReference type="EMBL" id="SRIO01000046">
    <property type="protein sequence ID" value="TFZ80945.1"/>
    <property type="molecule type" value="Genomic_DNA"/>
</dbReference>
<proteinExistence type="predicted"/>
<dbReference type="RefSeq" id="WP_135282974.1">
    <property type="nucleotide sequence ID" value="NZ_SRIO01000046.1"/>
</dbReference>
<evidence type="ECO:0000313" key="1">
    <source>
        <dbReference type="EMBL" id="TFZ80945.1"/>
    </source>
</evidence>
<name>A0A4Z0F5B6_9GAMM</name>
<keyword evidence="2" id="KW-1185">Reference proteome</keyword>